<protein>
    <recommendedName>
        <fullName evidence="2">RNA pseudouridylate synthase</fullName>
    </recommendedName>
    <alternativeName>
        <fullName evidence="3">RNA-uridine isomerase</fullName>
    </alternativeName>
</protein>
<dbReference type="InterPro" id="IPR006145">
    <property type="entry name" value="PsdUridine_synth_RsuA/RluA"/>
</dbReference>
<comment type="caution">
    <text evidence="6">The sequence shown here is derived from an EMBL/GenBank/DDBJ whole genome shotgun (WGS) entry which is preliminary data.</text>
</comment>
<accession>A0A150H9T4</accession>
<gene>
    <name evidence="6" type="primary">rluA</name>
    <name evidence="6" type="ORF">Bravens_00745</name>
</gene>
<dbReference type="SUPFAM" id="SSF55120">
    <property type="entry name" value="Pseudouridine synthase"/>
    <property type="match status" value="1"/>
</dbReference>
<dbReference type="PATRIC" id="fig|479117.4.peg.745"/>
<dbReference type="GO" id="GO:0140098">
    <property type="term" value="F:catalytic activity, acting on RNA"/>
    <property type="evidence" value="ECO:0007669"/>
    <property type="project" value="UniProtKB-ARBA"/>
</dbReference>
<dbReference type="InterPro" id="IPR050188">
    <property type="entry name" value="RluA_PseudoU_synthase"/>
</dbReference>
<keyword evidence="6" id="KW-0413">Isomerase</keyword>
<dbReference type="Gene3D" id="3.30.2350.10">
    <property type="entry name" value="Pseudouridine synthase"/>
    <property type="match status" value="1"/>
</dbReference>
<evidence type="ECO:0000313" key="7">
    <source>
        <dbReference type="Proteomes" id="UP000243589"/>
    </source>
</evidence>
<feature type="region of interest" description="Disordered" evidence="4">
    <location>
        <begin position="1"/>
        <end position="29"/>
    </location>
</feature>
<dbReference type="PANTHER" id="PTHR21600:SF84">
    <property type="entry name" value="PSEUDOURIDINE SYNTHASE RSUA_RLUA-LIKE DOMAIN-CONTAINING PROTEIN"/>
    <property type="match status" value="1"/>
</dbReference>
<evidence type="ECO:0000313" key="6">
    <source>
        <dbReference type="EMBL" id="KXZ58873.1"/>
    </source>
</evidence>
<evidence type="ECO:0000259" key="5">
    <source>
        <dbReference type="Pfam" id="PF00849"/>
    </source>
</evidence>
<evidence type="ECO:0000256" key="2">
    <source>
        <dbReference type="ARBA" id="ARBA00031870"/>
    </source>
</evidence>
<dbReference type="GO" id="GO:0000455">
    <property type="term" value="P:enzyme-directed rRNA pseudouridine synthesis"/>
    <property type="evidence" value="ECO:0007669"/>
    <property type="project" value="TreeGrafter"/>
</dbReference>
<dbReference type="PANTHER" id="PTHR21600">
    <property type="entry name" value="MITOCHONDRIAL RNA PSEUDOURIDINE SYNTHASE"/>
    <property type="match status" value="1"/>
</dbReference>
<dbReference type="PROSITE" id="PS01129">
    <property type="entry name" value="PSI_RLU"/>
    <property type="match status" value="1"/>
</dbReference>
<dbReference type="RefSeq" id="WP_062020411.1">
    <property type="nucleotide sequence ID" value="NZ_LQQC01000008.1"/>
</dbReference>
<proteinExistence type="predicted"/>
<keyword evidence="7" id="KW-1185">Reference proteome</keyword>
<evidence type="ECO:0000256" key="4">
    <source>
        <dbReference type="SAM" id="MobiDB-lite"/>
    </source>
</evidence>
<dbReference type="EMBL" id="LQQC01000008">
    <property type="protein sequence ID" value="KXZ58873.1"/>
    <property type="molecule type" value="Genomic_DNA"/>
</dbReference>
<reference evidence="6 7" key="1">
    <citation type="submission" date="2016-01" db="EMBL/GenBank/DDBJ databases">
        <title>Use of Whole Genome Sequencing to ascertain that Brevibacterium massiliense (Roux, Raoult 2009) is a later heterotypic synonym of Brevibacterium ravenspurgense (Mages 2008).</title>
        <authorList>
            <person name="Bernier A.-M."/>
            <person name="Burdz T."/>
            <person name="Huynh C."/>
            <person name="Pachecho A.L."/>
            <person name="Wiebe D."/>
            <person name="Bonner C."/>
            <person name="Bernard K."/>
        </authorList>
    </citation>
    <scope>NUCLEOTIDE SEQUENCE [LARGE SCALE GENOMIC DNA]</scope>
    <source>
        <strain evidence="6 7">CCUG56047</strain>
    </source>
</reference>
<sequence length="346" mass="38384">MRSPLPPREGISATRLRAPGGKQTSAKAHLPVPETIEAWLAQEFPDHSPQDRAWLTEHPDGGCLTDETGRPAAPDDPVIPGGFYFFHRPVPHEDPVPFDLTVLYEDRDIVVVDKPHFLASTPNGRFVRQSAVTRLRIELNEPDLVAVHRLDRVTAGLLLFSRRPETRGAYQVLFQNRRVHKTYRALAWLLPGFDSDALPAVRRTRLHKTKGDRQVVEISGAPNTETRLRFEGVRGRVARRLPPDSAPVVGPEASLPNHEAELTSIGEFALEPVTGKTHQLRVHLNGLGVPMVGDPVYPADWAPDPYDFSDPLQLVADGLRFTDPLSGKAREFQSNFPLSVPTGPAR</sequence>
<feature type="domain" description="Pseudouridine synthase RsuA/RluA-like" evidence="5">
    <location>
        <begin position="108"/>
        <end position="285"/>
    </location>
</feature>
<dbReference type="Pfam" id="PF00849">
    <property type="entry name" value="PseudoU_synth_2"/>
    <property type="match status" value="1"/>
</dbReference>
<dbReference type="Proteomes" id="UP000243589">
    <property type="component" value="Unassembled WGS sequence"/>
</dbReference>
<name>A0A150H9T4_9MICO</name>
<organism evidence="6 7">
    <name type="scientific">Brevibacterium ravenspurgense</name>
    <dbReference type="NCBI Taxonomy" id="479117"/>
    <lineage>
        <taxon>Bacteria</taxon>
        <taxon>Bacillati</taxon>
        <taxon>Actinomycetota</taxon>
        <taxon>Actinomycetes</taxon>
        <taxon>Micrococcales</taxon>
        <taxon>Brevibacteriaceae</taxon>
        <taxon>Brevibacterium</taxon>
    </lineage>
</organism>
<evidence type="ECO:0000256" key="3">
    <source>
        <dbReference type="ARBA" id="ARBA00033164"/>
    </source>
</evidence>
<comment type="catalytic activity">
    <reaction evidence="1">
        <text>a uridine in RNA = a pseudouridine in RNA</text>
        <dbReference type="Rhea" id="RHEA:48348"/>
        <dbReference type="Rhea" id="RHEA-COMP:12068"/>
        <dbReference type="Rhea" id="RHEA-COMP:12069"/>
        <dbReference type="ChEBI" id="CHEBI:65314"/>
        <dbReference type="ChEBI" id="CHEBI:65315"/>
    </reaction>
</comment>
<evidence type="ECO:0000256" key="1">
    <source>
        <dbReference type="ARBA" id="ARBA00000073"/>
    </source>
</evidence>
<dbReference type="GO" id="GO:0003723">
    <property type="term" value="F:RNA binding"/>
    <property type="evidence" value="ECO:0007669"/>
    <property type="project" value="InterPro"/>
</dbReference>
<dbReference type="InterPro" id="IPR006224">
    <property type="entry name" value="PsdUridine_synth_RluA-like_CS"/>
</dbReference>
<dbReference type="InterPro" id="IPR020103">
    <property type="entry name" value="PsdUridine_synth_cat_dom_sf"/>
</dbReference>
<dbReference type="GO" id="GO:0009982">
    <property type="term" value="F:pseudouridine synthase activity"/>
    <property type="evidence" value="ECO:0007669"/>
    <property type="project" value="InterPro"/>
</dbReference>
<dbReference type="AlphaFoldDB" id="A0A150H9T4"/>